<dbReference type="InterPro" id="IPR000605">
    <property type="entry name" value="Helicase_SF3_ssDNA/RNA_vir"/>
</dbReference>
<dbReference type="GO" id="GO:0039694">
    <property type="term" value="P:viral RNA genome replication"/>
    <property type="evidence" value="ECO:0007669"/>
    <property type="project" value="InterPro"/>
</dbReference>
<evidence type="ECO:0000256" key="2">
    <source>
        <dbReference type="ARBA" id="ARBA00022670"/>
    </source>
</evidence>
<evidence type="ECO:0000256" key="9">
    <source>
        <dbReference type="ARBA" id="ARBA00022953"/>
    </source>
</evidence>
<dbReference type="GO" id="GO:0003723">
    <property type="term" value="F:RNA binding"/>
    <property type="evidence" value="ECO:0007669"/>
    <property type="project" value="InterPro"/>
</dbReference>
<keyword evidence="8" id="KW-0067">ATP-binding</keyword>
<keyword evidence="7" id="KW-0788">Thiol protease</keyword>
<dbReference type="GO" id="GO:0003724">
    <property type="term" value="F:RNA helicase activity"/>
    <property type="evidence" value="ECO:0007669"/>
    <property type="project" value="InterPro"/>
</dbReference>
<dbReference type="GO" id="GO:0006351">
    <property type="term" value="P:DNA-templated transcription"/>
    <property type="evidence" value="ECO:0007669"/>
    <property type="project" value="InterPro"/>
</dbReference>
<dbReference type="Gene3D" id="3.30.70.270">
    <property type="match status" value="1"/>
</dbReference>
<dbReference type="CDD" id="cd23194">
    <property type="entry name" value="Dicistroviridae_RdRp"/>
    <property type="match status" value="1"/>
</dbReference>
<evidence type="ECO:0000256" key="7">
    <source>
        <dbReference type="ARBA" id="ARBA00022807"/>
    </source>
</evidence>
<keyword evidence="5" id="KW-0547">Nucleotide-binding</keyword>
<dbReference type="GO" id="GO:0003968">
    <property type="term" value="F:RNA-directed RNA polymerase activity"/>
    <property type="evidence" value="ECO:0007669"/>
    <property type="project" value="UniProtKB-KW"/>
</dbReference>
<keyword evidence="1" id="KW-0696">RNA-directed RNA polymerase</keyword>
<evidence type="ECO:0000259" key="10">
    <source>
        <dbReference type="PROSITE" id="PS50507"/>
    </source>
</evidence>
<dbReference type="SUPFAM" id="SSF50494">
    <property type="entry name" value="Trypsin-like serine proteases"/>
    <property type="match status" value="1"/>
</dbReference>
<sequence length="1934" mass="217432">MCFDCPFSTMMKLSCENKKSGYPAINIETLGEVQYFWSPNYLLESLDNARHLSNLIPLIFDTKLKYTDLYEEFLSSGPSTLQHLAVVNMLRIYDCRCGNFPSHVLNKLSKSSQINDCLKLAYFRMLDPLILEVIIEVGDWGKTVKLHYSPDFIPGVFYSHEAPFNVTQIFFELSRTYVFSFGTIKFDGINVEVVFESDYFNYSFMQLMLSGDVESNPGPPILSKEEDKSKVKVISSLKKEVALLKRKLDKHDRYVQRNLELEKRDRQRNRKESSAAKRYAEGMFEPVKEGLRRAVRDTMNAAHDPQVVSEAIKTTTVAGATAINPTLGIGLGTIGWGTRLSNATSKINPLLDMMADLLKQVKDSITNLTEMFSFPKDVNILQCISGVYGCVTAIMSRSKCGLIVHAISLANALTADFKTIANLFPLNLEEDKVVYESQEGEHPVAQSLISDMMSTAIGEADVVPAAGLLAFILGLFTVLCKGACSGSEMVKYFGAAGRAITGFSGIRNMYNWITSYFSDIYYKTVYGVDAATYDFMKDYPKLAKLFAAVKVLKAHVTEEQINQSEEICDQILAMEQELTKFELVAARGNDRINMSIVKSLKGALNKFVVLAEKSPARNVKLRTAPFSLYLYGYPGVGKSVLASSLTTKFYFDYLKGDGFTFANSKFNRLATEEFWEGYANQPIVEMDDFANIKDSSIKPDNSFKELIHMCNTAPYPLPMAFGKKGNMYFDSKLILASSNQEIPEIKSMVDPFAVYRRFNVCAEITIDPAQGVLAGRDSSGKEFYKIDTSKSQEFQKDPYVINLYKIDYDHQKKNAIRTNIRDKQGLTFTQFYDYIREKYDHSRETQLDLLASIKKDAGLEVNVESTENSVTTLAHIKRVFDEDILLGSIAKEKDDFQDSPEDPDRDEDLPPIYTGSGPGLLNSLKEFFLERCSHFKAYVSEAWSRVKSGLSKCGDTLRGVAEFLLSCVSNTCDTVYSLLTTHLSLPVFATVGAAIAAAFAWWLKPCASALAMKSEKRACSFVKFPTPNGSPCFNCSVCKCVAFPKYGNMLEYYNQKLFTPQIRKEIISLGLDNAKIVEIQKGIFDCKQVYAQKAYEQAPLVPRPTAYAQKVYEHAPVVPKHAAYAHAKVDSRECVKIRTDTQIGSMRYAEGDQVRIEQTTQVLLRNSVWLQAIDGRGMMSRSNGVFLCGRTLITTAHTILNDPTGSPLKTICIRNPYSTEPSVQIPFEECKISQLKKMDNSLIDLVLITFPPAVPSRPKILSRFIDSKAIDLMKEGQLILAGFYEVNGKTVVQEKYPVKFEVHTQSLAEYYQHQPGTCPKTTTGCVCPIKISSFVEYDLDTKTGMCGSLLSISNRSIHTKLVGLHVAGGSGALSLGVLLTHQLLMANLTDHVKQFALPDNYLIDGRYPYMQSFVDDTYKVKLVDEGDCLSVGVAPKCNAPNKTQLSKSLLYGKLNDPQTRPAILSPTFIEGERVDPMNRGIKKLFKPQVWIDSDILMVALHDTFQDIGLPKRKPRVLSYEEAIMGVEDDPFIRSLNRTTSPGYPYNLTNKSKGKSAWLGSGMEFDLTNLELRGDVESLLDMAKRGIRGDAISMATLKDEKRSLSKVLAGKTRVFEACPQHLVIAMRQYFGSFVGWITEKRIDNGIAIGINPYSLEWTKLATRLLSKGDNMVAGDFSNFDGSLSYQVLSAICEHICNWYDDSEENVLIRHCLWEHICSADVIVNDEVIRQTHSQPSGNPMTAVINSIYNKCISRVAYLLLKQERGEAIVCDYRKHVVDIYYGDDDIKSIDSETVPWFNQVSITRIMEKIGMTYTDETKGVTDVECKSLINVAFLKRKFVLQMDGTYLAPMEVSNILEICNWVKGKAIRQSTIENCECAVEELALHPREVYEHWCELIRGLLRDCGVDFHYLTWFEQKQVYMEARFNFALNYNPIW</sequence>
<organism evidence="13">
    <name type="scientific">Caledonia beadlet anemone dicistro-like virus 1</name>
    <dbReference type="NCBI Taxonomy" id="2021907"/>
    <lineage>
        <taxon>Viruses</taxon>
        <taxon>Riboviria</taxon>
        <taxon>Orthornavirae</taxon>
        <taxon>Pisuviricota</taxon>
        <taxon>Pisoniviricetes</taxon>
        <taxon>Picornavirales</taxon>
        <taxon>Dicistroviridae</taxon>
    </lineage>
</organism>
<evidence type="ECO:0000259" key="11">
    <source>
        <dbReference type="PROSITE" id="PS51218"/>
    </source>
</evidence>
<proteinExistence type="predicted"/>
<reference evidence="13" key="1">
    <citation type="submission" date="2017-05" db="EMBL/GenBank/DDBJ databases">
        <title>New viruses from a metagenomic survey of invertebrates and Fucus.</title>
        <authorList>
            <person name="Waldron F.M."/>
            <person name="Obbard D.J."/>
        </authorList>
    </citation>
    <scope>NUCLEOTIDE SEQUENCE</scope>
    <source>
        <strain evidence="13">H52</strain>
    </source>
</reference>
<dbReference type="Pfam" id="PF00680">
    <property type="entry name" value="RdRP_1"/>
    <property type="match status" value="1"/>
</dbReference>
<evidence type="ECO:0000256" key="4">
    <source>
        <dbReference type="ARBA" id="ARBA00022695"/>
    </source>
</evidence>
<dbReference type="InterPro" id="IPR007094">
    <property type="entry name" value="RNA-dir_pol_PSvirus"/>
</dbReference>
<feature type="domain" description="RdRp catalytic" evidence="10">
    <location>
        <begin position="1668"/>
        <end position="1796"/>
    </location>
</feature>
<dbReference type="InterPro" id="IPR043128">
    <property type="entry name" value="Rev_trsase/Diguanyl_cyclase"/>
</dbReference>
<dbReference type="GO" id="GO:0006508">
    <property type="term" value="P:proteolysis"/>
    <property type="evidence" value="ECO:0007669"/>
    <property type="project" value="UniProtKB-KW"/>
</dbReference>
<dbReference type="PROSITE" id="PS51218">
    <property type="entry name" value="SF3_HELICASE_2"/>
    <property type="match status" value="1"/>
</dbReference>
<evidence type="ECO:0000256" key="3">
    <source>
        <dbReference type="ARBA" id="ARBA00022679"/>
    </source>
</evidence>
<evidence type="ECO:0000256" key="8">
    <source>
        <dbReference type="ARBA" id="ARBA00022840"/>
    </source>
</evidence>
<dbReference type="Gene3D" id="2.40.10.10">
    <property type="entry name" value="Trypsin-like serine proteases"/>
    <property type="match status" value="1"/>
</dbReference>
<dbReference type="SUPFAM" id="SSF56672">
    <property type="entry name" value="DNA/RNA polymerases"/>
    <property type="match status" value="1"/>
</dbReference>
<dbReference type="InterPro" id="IPR001205">
    <property type="entry name" value="RNA-dir_pol_C"/>
</dbReference>
<keyword evidence="3" id="KW-0808">Transferase</keyword>
<evidence type="ECO:0000256" key="1">
    <source>
        <dbReference type="ARBA" id="ARBA00022484"/>
    </source>
</evidence>
<keyword evidence="6" id="KW-0378">Hydrolase</keyword>
<dbReference type="SUPFAM" id="SSF52540">
    <property type="entry name" value="P-loop containing nucleoside triphosphate hydrolases"/>
    <property type="match status" value="1"/>
</dbReference>
<protein>
    <submittedName>
        <fullName evidence="13">Putative ORF1</fullName>
    </submittedName>
</protein>
<accession>A0A221LFB4</accession>
<dbReference type="InterPro" id="IPR027417">
    <property type="entry name" value="P-loop_NTPase"/>
</dbReference>
<evidence type="ECO:0000256" key="6">
    <source>
        <dbReference type="ARBA" id="ARBA00022801"/>
    </source>
</evidence>
<evidence type="ECO:0000259" key="12">
    <source>
        <dbReference type="PROSITE" id="PS51874"/>
    </source>
</evidence>
<keyword evidence="4" id="KW-0548">Nucleotidyltransferase</keyword>
<dbReference type="InterPro" id="IPR044067">
    <property type="entry name" value="PCV_3C_PRO"/>
</dbReference>
<dbReference type="GO" id="GO:0004197">
    <property type="term" value="F:cysteine-type endopeptidase activity"/>
    <property type="evidence" value="ECO:0007669"/>
    <property type="project" value="InterPro"/>
</dbReference>
<dbReference type="InterPro" id="IPR043504">
    <property type="entry name" value="Peptidase_S1_PA_chymotrypsin"/>
</dbReference>
<evidence type="ECO:0000313" key="13">
    <source>
        <dbReference type="EMBL" id="ASM93979.1"/>
    </source>
</evidence>
<keyword evidence="9" id="KW-0693">Viral RNA replication</keyword>
<dbReference type="GO" id="GO:0005524">
    <property type="term" value="F:ATP binding"/>
    <property type="evidence" value="ECO:0007669"/>
    <property type="project" value="UniProtKB-KW"/>
</dbReference>
<keyword evidence="2" id="KW-0645">Protease</keyword>
<dbReference type="PROSITE" id="PS51874">
    <property type="entry name" value="PCV_3C_PRO"/>
    <property type="match status" value="1"/>
</dbReference>
<dbReference type="EMBL" id="MF189971">
    <property type="protein sequence ID" value="ASM93979.1"/>
    <property type="molecule type" value="Genomic_RNA"/>
</dbReference>
<dbReference type="Gene3D" id="1.20.960.20">
    <property type="match status" value="1"/>
</dbReference>
<dbReference type="InterPro" id="IPR014759">
    <property type="entry name" value="Helicase_SF3_ssRNA_vir"/>
</dbReference>
<dbReference type="InterPro" id="IPR043502">
    <property type="entry name" value="DNA/RNA_pol_sf"/>
</dbReference>
<name>A0A221LFB4_9VIRU</name>
<dbReference type="PROSITE" id="PS50507">
    <property type="entry name" value="RDRP_SSRNA_POS"/>
    <property type="match status" value="1"/>
</dbReference>
<feature type="domain" description="SF3 helicase" evidence="11">
    <location>
        <begin position="605"/>
        <end position="779"/>
    </location>
</feature>
<dbReference type="Pfam" id="PF00910">
    <property type="entry name" value="RNA_helicase"/>
    <property type="match status" value="1"/>
</dbReference>
<evidence type="ECO:0000256" key="5">
    <source>
        <dbReference type="ARBA" id="ARBA00022741"/>
    </source>
</evidence>
<feature type="domain" description="Peptidase C3" evidence="12">
    <location>
        <begin position="1153"/>
        <end position="1384"/>
    </location>
</feature>
<dbReference type="InterPro" id="IPR009003">
    <property type="entry name" value="Peptidase_S1_PA"/>
</dbReference>